<feature type="domain" description="YagK/YfjJ C-terminal" evidence="2">
    <location>
        <begin position="46"/>
        <end position="214"/>
    </location>
</feature>
<feature type="region of interest" description="Disordered" evidence="1">
    <location>
        <begin position="209"/>
        <end position="231"/>
    </location>
</feature>
<gene>
    <name evidence="3" type="ORF">DFQ45_1058</name>
</gene>
<dbReference type="RefSeq" id="WP_101497117.1">
    <property type="nucleotide sequence ID" value="NZ_LNJZ01000008.1"/>
</dbReference>
<comment type="caution">
    <text evidence="3">The sequence shown here is derived from an EMBL/GenBank/DDBJ whole genome shotgun (WGS) entry which is preliminary data.</text>
</comment>
<organism evidence="3 4">
    <name type="scientific">Thiopseudomonas denitrificans</name>
    <dbReference type="NCBI Taxonomy" id="1501432"/>
    <lineage>
        <taxon>Bacteria</taxon>
        <taxon>Pseudomonadati</taxon>
        <taxon>Pseudomonadota</taxon>
        <taxon>Gammaproteobacteria</taxon>
        <taxon>Pseudomonadales</taxon>
        <taxon>Pseudomonadaceae</taxon>
        <taxon>Thiopseudomonas</taxon>
    </lineage>
</organism>
<dbReference type="EMBL" id="SNYK01000005">
    <property type="protein sequence ID" value="TDQ38097.1"/>
    <property type="molecule type" value="Genomic_DNA"/>
</dbReference>
<evidence type="ECO:0000313" key="3">
    <source>
        <dbReference type="EMBL" id="TDQ38097.1"/>
    </source>
</evidence>
<dbReference type="AlphaFoldDB" id="A0A4V3D4Z0"/>
<feature type="compositionally biased region" description="Basic residues" evidence="1">
    <location>
        <begin position="220"/>
        <end position="231"/>
    </location>
</feature>
<reference evidence="3 4" key="1">
    <citation type="submission" date="2019-03" db="EMBL/GenBank/DDBJ databases">
        <title>Genomic Encyclopedia of Type Strains, Phase IV (KMG-IV): sequencing the most valuable type-strain genomes for metagenomic binning, comparative biology and taxonomic classification.</title>
        <authorList>
            <person name="Goeker M."/>
        </authorList>
    </citation>
    <scope>NUCLEOTIDE SEQUENCE [LARGE SCALE GENOMIC DNA]</scope>
    <source>
        <strain evidence="3 4">DSM 28679</strain>
    </source>
</reference>
<evidence type="ECO:0000256" key="1">
    <source>
        <dbReference type="SAM" id="MobiDB-lite"/>
    </source>
</evidence>
<accession>A0A4V3D4Z0</accession>
<name>A0A4V3D4Z0_9GAMM</name>
<dbReference type="Proteomes" id="UP000294575">
    <property type="component" value="Unassembled WGS sequence"/>
</dbReference>
<dbReference type="OrthoDB" id="5701642at2"/>
<dbReference type="InterPro" id="IPR057271">
    <property type="entry name" value="YagK_YfjJ_C"/>
</dbReference>
<evidence type="ECO:0000313" key="4">
    <source>
        <dbReference type="Proteomes" id="UP000294575"/>
    </source>
</evidence>
<proteinExistence type="predicted"/>
<protein>
    <submittedName>
        <fullName evidence="3">Uncharacterized protein DUF3296</fullName>
    </submittedName>
</protein>
<evidence type="ECO:0000259" key="2">
    <source>
        <dbReference type="Pfam" id="PF11726"/>
    </source>
</evidence>
<sequence length="231" mass="26758">MKSLTRKFRSQIVHGAQYRGYPIMATKGPFVAKYLDKIIEVMNRSLDEHPRTFAVRFDLQIPAIEWGLAEDRLIDRFISSLKEKIKWARIKSARQSKAGRVHETGVRYVWARELPQRGRVHYHFVLFLNRDAFNAIGVYELGRDNLFNRVLEAWSGALRMDVDDALGLVHFPENAIYRVTEGDVGSQDRLLRRASYLAKVSTKVVGSRHSFGSSRERRAARSRFARPRIQL</sequence>
<dbReference type="Pfam" id="PF11726">
    <property type="entry name" value="YagK_YfjJ_C"/>
    <property type="match status" value="1"/>
</dbReference>
<keyword evidence="4" id="KW-1185">Reference proteome</keyword>